<keyword evidence="3 7" id="KW-0645">Protease</keyword>
<dbReference type="CDD" id="cd04816">
    <property type="entry name" value="PA_SaNapH_like"/>
    <property type="match status" value="1"/>
</dbReference>
<feature type="signal peptide" evidence="7">
    <location>
        <begin position="1"/>
        <end position="18"/>
    </location>
</feature>
<sequence>MKTTQVVPWLAMAAGVIAKPPACDKPLHPAPGGPNGPPAGPRATKVDSKLLQETIKQENIWATLERLNTIAYANGGNRAFGLPGYAASVDFIYEEISKLGQYKVWKQDFDALFSQVRSISFKVGDTPYYVAGLTYSPSTSDEGVTGQLVAAPAGDQACVEAGYRGLDITNKIVLVERGLCPDGSTFAGRVRPAAAAGAAAVIIYNNVETNLTAGTLSNPSPEYVSAGGINREEGLALLARLEAGETISATFQQTQVIERRTTQNVFAETKYGDPRNVVVLGGHLDSVQAGPGINDDGSGTALVLELARGMDKFTSDLKVRFAWWGAEENGLLGSKAYCNSLSASEGDDILTYLNFDMVAKGYYGVFDGDGKTHGVAAPAGSANIQKLFNDHFQAQGIVTQAARFTNGSDYASFWKILNKPIGGLHTGTGVAQDSCYHQKCDNLDNPDPVQITNNAKAAAHVLAVLANTGTQLIPASTMNSTMLLAKRDTINWGYDLDALAALEDSEERHLLTCGHEI</sequence>
<comment type="cofactor">
    <cofactor evidence="1">
        <name>Zn(2+)</name>
        <dbReference type="ChEBI" id="CHEBI:29105"/>
    </cofactor>
</comment>
<reference evidence="12" key="1">
    <citation type="submission" date="2016-02" db="EMBL/GenBank/DDBJ databases">
        <title>Draft genome sequence of Microdochium bolleyi, a fungal endophyte of beachgrass.</title>
        <authorList>
            <consortium name="DOE Joint Genome Institute"/>
            <person name="David A.S."/>
            <person name="May G."/>
            <person name="Haridas S."/>
            <person name="Lim J."/>
            <person name="Wang M."/>
            <person name="Labutti K."/>
            <person name="Lipzen A."/>
            <person name="Barry K."/>
            <person name="Grigoriev I.V."/>
        </authorList>
    </citation>
    <scope>NUCLEOTIDE SEQUENCE [LARGE SCALE GENOMIC DNA]</scope>
    <source>
        <strain evidence="12">J235TASD1</strain>
    </source>
</reference>
<keyword evidence="6 7" id="KW-0862">Zinc</keyword>
<dbReference type="Pfam" id="PF02225">
    <property type="entry name" value="PA"/>
    <property type="match status" value="1"/>
</dbReference>
<protein>
    <recommendedName>
        <fullName evidence="7">Peptide hydrolase</fullName>
        <ecNumber evidence="7">3.4.-.-</ecNumber>
    </recommendedName>
</protein>
<accession>A0A136IQP9</accession>
<evidence type="ECO:0000256" key="7">
    <source>
        <dbReference type="RuleBase" id="RU361240"/>
    </source>
</evidence>
<dbReference type="GO" id="GO:0008235">
    <property type="term" value="F:metalloexopeptidase activity"/>
    <property type="evidence" value="ECO:0007669"/>
    <property type="project" value="InterPro"/>
</dbReference>
<proteinExistence type="inferred from homology"/>
<evidence type="ECO:0000256" key="1">
    <source>
        <dbReference type="ARBA" id="ARBA00001947"/>
    </source>
</evidence>
<dbReference type="PANTHER" id="PTHR12147:SF26">
    <property type="entry name" value="PEPTIDASE M28 DOMAIN-CONTAINING PROTEIN"/>
    <property type="match status" value="1"/>
</dbReference>
<dbReference type="SUPFAM" id="SSF53187">
    <property type="entry name" value="Zn-dependent exopeptidases"/>
    <property type="match status" value="1"/>
</dbReference>
<dbReference type="SUPFAM" id="SSF52025">
    <property type="entry name" value="PA domain"/>
    <property type="match status" value="1"/>
</dbReference>
<dbReference type="Gene3D" id="3.50.30.30">
    <property type="match status" value="1"/>
</dbReference>
<evidence type="ECO:0000256" key="4">
    <source>
        <dbReference type="ARBA" id="ARBA00022723"/>
    </source>
</evidence>
<feature type="chain" id="PRO_5007230164" description="Peptide hydrolase" evidence="7">
    <location>
        <begin position="19"/>
        <end position="517"/>
    </location>
</feature>
<dbReference type="Gene3D" id="3.40.630.10">
    <property type="entry name" value="Zn peptidases"/>
    <property type="match status" value="1"/>
</dbReference>
<keyword evidence="5 7" id="KW-0378">Hydrolase</keyword>
<evidence type="ECO:0000256" key="3">
    <source>
        <dbReference type="ARBA" id="ARBA00022670"/>
    </source>
</evidence>
<dbReference type="InParanoid" id="A0A136IQP9"/>
<dbReference type="Pfam" id="PF04389">
    <property type="entry name" value="Peptidase_M28"/>
    <property type="match status" value="1"/>
</dbReference>
<dbReference type="InterPro" id="IPR045175">
    <property type="entry name" value="M28_fam"/>
</dbReference>
<evidence type="ECO:0000259" key="10">
    <source>
        <dbReference type="Pfam" id="PF04389"/>
    </source>
</evidence>
<evidence type="ECO:0000313" key="12">
    <source>
        <dbReference type="Proteomes" id="UP000070501"/>
    </source>
</evidence>
<dbReference type="GO" id="GO:0046872">
    <property type="term" value="F:metal ion binding"/>
    <property type="evidence" value="ECO:0007669"/>
    <property type="project" value="UniProtKB-KW"/>
</dbReference>
<evidence type="ECO:0000256" key="8">
    <source>
        <dbReference type="SAM" id="MobiDB-lite"/>
    </source>
</evidence>
<dbReference type="OrthoDB" id="10013407at2759"/>
<evidence type="ECO:0000313" key="11">
    <source>
        <dbReference type="EMBL" id="KXJ87234.1"/>
    </source>
</evidence>
<dbReference type="InterPro" id="IPR007484">
    <property type="entry name" value="Peptidase_M28"/>
</dbReference>
<dbReference type="InterPro" id="IPR046450">
    <property type="entry name" value="PA_dom_sf"/>
</dbReference>
<dbReference type="EMBL" id="KQ964263">
    <property type="protein sequence ID" value="KXJ87234.1"/>
    <property type="molecule type" value="Genomic_DNA"/>
</dbReference>
<dbReference type="Proteomes" id="UP000070501">
    <property type="component" value="Unassembled WGS sequence"/>
</dbReference>
<feature type="region of interest" description="Disordered" evidence="8">
    <location>
        <begin position="23"/>
        <end position="44"/>
    </location>
</feature>
<comment type="similarity">
    <text evidence="2">Belongs to the peptidase M28 family. M28B subfamily.</text>
</comment>
<gene>
    <name evidence="11" type="ORF">Micbo1qcDRAFT_179118</name>
</gene>
<evidence type="ECO:0000256" key="6">
    <source>
        <dbReference type="ARBA" id="ARBA00022833"/>
    </source>
</evidence>
<evidence type="ECO:0000259" key="9">
    <source>
        <dbReference type="Pfam" id="PF02225"/>
    </source>
</evidence>
<keyword evidence="7" id="KW-0732">Signal</keyword>
<feature type="domain" description="Peptidase M28" evidence="10">
    <location>
        <begin position="264"/>
        <end position="461"/>
    </location>
</feature>
<dbReference type="STRING" id="196109.A0A136IQP9"/>
<feature type="domain" description="PA" evidence="9">
    <location>
        <begin position="144"/>
        <end position="237"/>
    </location>
</feature>
<dbReference type="PANTHER" id="PTHR12147">
    <property type="entry name" value="METALLOPEPTIDASE M28 FAMILY MEMBER"/>
    <property type="match status" value="1"/>
</dbReference>
<organism evidence="11 12">
    <name type="scientific">Microdochium bolleyi</name>
    <dbReference type="NCBI Taxonomy" id="196109"/>
    <lineage>
        <taxon>Eukaryota</taxon>
        <taxon>Fungi</taxon>
        <taxon>Dikarya</taxon>
        <taxon>Ascomycota</taxon>
        <taxon>Pezizomycotina</taxon>
        <taxon>Sordariomycetes</taxon>
        <taxon>Xylariomycetidae</taxon>
        <taxon>Xylariales</taxon>
        <taxon>Microdochiaceae</taxon>
        <taxon>Microdochium</taxon>
    </lineage>
</organism>
<feature type="compositionally biased region" description="Pro residues" evidence="8">
    <location>
        <begin position="28"/>
        <end position="40"/>
    </location>
</feature>
<evidence type="ECO:0000256" key="2">
    <source>
        <dbReference type="ARBA" id="ARBA00005634"/>
    </source>
</evidence>
<keyword evidence="12" id="KW-1185">Reference proteome</keyword>
<evidence type="ECO:0000256" key="5">
    <source>
        <dbReference type="ARBA" id="ARBA00022801"/>
    </source>
</evidence>
<dbReference type="InterPro" id="IPR003137">
    <property type="entry name" value="PA_domain"/>
</dbReference>
<dbReference type="GO" id="GO:0006508">
    <property type="term" value="P:proteolysis"/>
    <property type="evidence" value="ECO:0007669"/>
    <property type="project" value="UniProtKB-KW"/>
</dbReference>
<dbReference type="AlphaFoldDB" id="A0A136IQP9"/>
<name>A0A136IQP9_9PEZI</name>
<keyword evidence="4 7" id="KW-0479">Metal-binding</keyword>
<dbReference type="EC" id="3.4.-.-" evidence="7"/>